<proteinExistence type="predicted"/>
<comment type="caution">
    <text evidence="1">The sequence shown here is derived from an EMBL/GenBank/DDBJ whole genome shotgun (WGS) entry which is preliminary data.</text>
</comment>
<protein>
    <submittedName>
        <fullName evidence="1">Uncharacterized protein</fullName>
    </submittedName>
</protein>
<evidence type="ECO:0000313" key="2">
    <source>
        <dbReference type="Proteomes" id="UP001228905"/>
    </source>
</evidence>
<organism evidence="1 2">
    <name type="scientific">Caulobacter ginsengisoli</name>
    <dbReference type="NCBI Taxonomy" id="400775"/>
    <lineage>
        <taxon>Bacteria</taxon>
        <taxon>Pseudomonadati</taxon>
        <taxon>Pseudomonadota</taxon>
        <taxon>Alphaproteobacteria</taxon>
        <taxon>Caulobacterales</taxon>
        <taxon>Caulobacteraceae</taxon>
        <taxon>Caulobacter</taxon>
    </lineage>
</organism>
<accession>A0ABU0IMX3</accession>
<dbReference type="Proteomes" id="UP001228905">
    <property type="component" value="Unassembled WGS sequence"/>
</dbReference>
<evidence type="ECO:0000313" key="1">
    <source>
        <dbReference type="EMBL" id="MDQ0463353.1"/>
    </source>
</evidence>
<reference evidence="1 2" key="1">
    <citation type="submission" date="2023-07" db="EMBL/GenBank/DDBJ databases">
        <title>Genomic Encyclopedia of Type Strains, Phase IV (KMG-IV): sequencing the most valuable type-strain genomes for metagenomic binning, comparative biology and taxonomic classification.</title>
        <authorList>
            <person name="Goeker M."/>
        </authorList>
    </citation>
    <scope>NUCLEOTIDE SEQUENCE [LARGE SCALE GENOMIC DNA]</scope>
    <source>
        <strain evidence="1 2">DSM 18695</strain>
    </source>
</reference>
<dbReference type="RefSeq" id="WP_307347145.1">
    <property type="nucleotide sequence ID" value="NZ_JAUSVS010000002.1"/>
</dbReference>
<dbReference type="EMBL" id="JAUSVS010000002">
    <property type="protein sequence ID" value="MDQ0463353.1"/>
    <property type="molecule type" value="Genomic_DNA"/>
</dbReference>
<name>A0ABU0IMX3_9CAUL</name>
<gene>
    <name evidence="1" type="ORF">QO010_001124</name>
</gene>
<sequence>MTTHPIFVSDAEIAAIADGVMDLSLPKPAWTHAAHFAAACWLIRKRPDIAPERDMPGLIRAYNLATGVMNTDSEGYHETITQASLRGARAVLAALEDAPLPVALNALLAGELGDKNWPLAYWTRARLFSAEARRGWVEPDLQPLPF</sequence>
<keyword evidence="2" id="KW-1185">Reference proteome</keyword>